<organism evidence="2 3">
    <name type="scientific">Prorocentrum cordatum</name>
    <dbReference type="NCBI Taxonomy" id="2364126"/>
    <lineage>
        <taxon>Eukaryota</taxon>
        <taxon>Sar</taxon>
        <taxon>Alveolata</taxon>
        <taxon>Dinophyceae</taxon>
        <taxon>Prorocentrales</taxon>
        <taxon>Prorocentraceae</taxon>
        <taxon>Prorocentrum</taxon>
    </lineage>
</organism>
<dbReference type="EMBL" id="CAUYUJ010017085">
    <property type="protein sequence ID" value="CAK0871585.1"/>
    <property type="molecule type" value="Genomic_DNA"/>
</dbReference>
<protein>
    <submittedName>
        <fullName evidence="2">Uncharacterized protein</fullName>
    </submittedName>
</protein>
<comment type="caution">
    <text evidence="2">The sequence shown here is derived from an EMBL/GenBank/DDBJ whole genome shotgun (WGS) entry which is preliminary data.</text>
</comment>
<gene>
    <name evidence="2" type="ORF">PCOR1329_LOCUS57368</name>
</gene>
<feature type="region of interest" description="Disordered" evidence="1">
    <location>
        <begin position="45"/>
        <end position="135"/>
    </location>
</feature>
<evidence type="ECO:0000313" key="3">
    <source>
        <dbReference type="Proteomes" id="UP001189429"/>
    </source>
</evidence>
<keyword evidence="3" id="KW-1185">Reference proteome</keyword>
<reference evidence="2" key="1">
    <citation type="submission" date="2023-10" db="EMBL/GenBank/DDBJ databases">
        <authorList>
            <person name="Chen Y."/>
            <person name="Shah S."/>
            <person name="Dougan E. K."/>
            <person name="Thang M."/>
            <person name="Chan C."/>
        </authorList>
    </citation>
    <scope>NUCLEOTIDE SEQUENCE [LARGE SCALE GENOMIC DNA]</scope>
</reference>
<evidence type="ECO:0000313" key="2">
    <source>
        <dbReference type="EMBL" id="CAK0871585.1"/>
    </source>
</evidence>
<accession>A0ABN9VES5</accession>
<feature type="compositionally biased region" description="Polar residues" evidence="1">
    <location>
        <begin position="108"/>
        <end position="121"/>
    </location>
</feature>
<dbReference type="Proteomes" id="UP001189429">
    <property type="component" value="Unassembled WGS sequence"/>
</dbReference>
<name>A0ABN9VES5_9DINO</name>
<sequence length="135" mass="15135">MLASRQSCHNHKSVRFACAVASSHMVDLGPSTSCPRCQTQWNVADAKRLPTPTTGERAMTIRRRRRRREEAGGGEKAGTRCAAPRTRSEESEDPNPQGGQDQRRMRLPSSTRRWTTTQTHAPSLLARDIGREHDD</sequence>
<proteinExistence type="predicted"/>
<evidence type="ECO:0000256" key="1">
    <source>
        <dbReference type="SAM" id="MobiDB-lite"/>
    </source>
</evidence>